<dbReference type="EMBL" id="KQ090157">
    <property type="protein sequence ID" value="KMT04190.1"/>
    <property type="molecule type" value="Genomic_DNA"/>
</dbReference>
<dbReference type="Proteomes" id="UP000035740">
    <property type="component" value="Chromosome 8"/>
</dbReference>
<name>A0A0J8BRQ7_BETVV</name>
<proteinExistence type="predicted"/>
<gene>
    <name evidence="2" type="ORF">BVRB_8g184850</name>
</gene>
<dbReference type="Gramene" id="KMT04190">
    <property type="protein sequence ID" value="KMT04190"/>
    <property type="gene ID" value="BVRB_8g184850"/>
</dbReference>
<reference evidence="2 3" key="1">
    <citation type="journal article" date="2014" name="Nature">
        <title>The genome of the recently domesticated crop plant sugar beet (Beta vulgaris).</title>
        <authorList>
            <person name="Dohm J.C."/>
            <person name="Minoche A.E."/>
            <person name="Holtgrawe D."/>
            <person name="Capella-Gutierrez S."/>
            <person name="Zakrzewski F."/>
            <person name="Tafer H."/>
            <person name="Rupp O."/>
            <person name="Sorensen T.R."/>
            <person name="Stracke R."/>
            <person name="Reinhardt R."/>
            <person name="Goesmann A."/>
            <person name="Kraft T."/>
            <person name="Schulz B."/>
            <person name="Stadler P.F."/>
            <person name="Schmidt T."/>
            <person name="Gabaldon T."/>
            <person name="Lehrach H."/>
            <person name="Weisshaar B."/>
            <person name="Himmelbauer H."/>
        </authorList>
    </citation>
    <scope>NUCLEOTIDE SEQUENCE [LARGE SCALE GENOMIC DNA]</scope>
    <source>
        <tissue evidence="2">Taproot</tissue>
    </source>
</reference>
<protein>
    <submittedName>
        <fullName evidence="2">Uncharacterized protein</fullName>
    </submittedName>
</protein>
<evidence type="ECO:0000256" key="1">
    <source>
        <dbReference type="SAM" id="MobiDB-lite"/>
    </source>
</evidence>
<dbReference type="AlphaFoldDB" id="A0A0J8BRQ7"/>
<feature type="compositionally biased region" description="Basic and acidic residues" evidence="1">
    <location>
        <begin position="26"/>
        <end position="57"/>
    </location>
</feature>
<organism evidence="2 3">
    <name type="scientific">Beta vulgaris subsp. vulgaris</name>
    <name type="common">Beet</name>
    <dbReference type="NCBI Taxonomy" id="3555"/>
    <lineage>
        <taxon>Eukaryota</taxon>
        <taxon>Viridiplantae</taxon>
        <taxon>Streptophyta</taxon>
        <taxon>Embryophyta</taxon>
        <taxon>Tracheophyta</taxon>
        <taxon>Spermatophyta</taxon>
        <taxon>Magnoliopsida</taxon>
        <taxon>eudicotyledons</taxon>
        <taxon>Gunneridae</taxon>
        <taxon>Pentapetalae</taxon>
        <taxon>Caryophyllales</taxon>
        <taxon>Chenopodiaceae</taxon>
        <taxon>Betoideae</taxon>
        <taxon>Beta</taxon>
    </lineage>
</organism>
<feature type="region of interest" description="Disordered" evidence="1">
    <location>
        <begin position="1"/>
        <end position="112"/>
    </location>
</feature>
<dbReference type="OrthoDB" id="1750763at2759"/>
<evidence type="ECO:0000313" key="2">
    <source>
        <dbReference type="EMBL" id="KMT04190.1"/>
    </source>
</evidence>
<sequence>MVLEDVIMEEENDDEYDKSLDDDEYDANKEEDKGEPEDIAHDEQKHLQDEEIRKVQLLEELGDNAPPIDNNAREDYPTVSSISMPPTKAGKELQVSTKTPRRVATKKRKGRDATKGINFKTNMTLEYDDLGQPCSQWRVKNGQHIGFCMRKLNILVKWKDVPKAMKKSLWEGTCVS</sequence>
<feature type="compositionally biased region" description="Acidic residues" evidence="1">
    <location>
        <begin position="1"/>
        <end position="25"/>
    </location>
</feature>
<evidence type="ECO:0000313" key="3">
    <source>
        <dbReference type="Proteomes" id="UP000035740"/>
    </source>
</evidence>
<keyword evidence="3" id="KW-1185">Reference proteome</keyword>
<feature type="compositionally biased region" description="Basic residues" evidence="1">
    <location>
        <begin position="99"/>
        <end position="110"/>
    </location>
</feature>
<accession>A0A0J8BRQ7</accession>